<keyword evidence="1" id="KW-1133">Transmembrane helix</keyword>
<accession>A0A2I2LFK2</accession>
<gene>
    <name evidence="2" type="ORF">TNO010_120122</name>
</gene>
<name>A0A2I2LFK2_9FLAO</name>
<evidence type="ECO:0000313" key="3">
    <source>
        <dbReference type="Proteomes" id="UP000490060"/>
    </source>
</evidence>
<dbReference type="Proteomes" id="UP000490060">
    <property type="component" value="Unassembled WGS sequence"/>
</dbReference>
<protein>
    <submittedName>
        <fullName evidence="2">Uncharacterized protein</fullName>
    </submittedName>
</protein>
<dbReference type="Pfam" id="PF19589">
    <property type="entry name" value="DUF6095"/>
    <property type="match status" value="1"/>
</dbReference>
<proteinExistence type="predicted"/>
<dbReference type="EMBL" id="OENE01000004">
    <property type="protein sequence ID" value="SOS58318.1"/>
    <property type="molecule type" value="Genomic_DNA"/>
</dbReference>
<evidence type="ECO:0000313" key="2">
    <source>
        <dbReference type="EMBL" id="SOS58318.1"/>
    </source>
</evidence>
<dbReference type="AlphaFoldDB" id="A0A2I2LFK2"/>
<keyword evidence="1" id="KW-0812">Transmembrane</keyword>
<feature type="transmembrane region" description="Helical" evidence="1">
    <location>
        <begin position="14"/>
        <end position="32"/>
    </location>
</feature>
<dbReference type="InterPro" id="IPR046077">
    <property type="entry name" value="DUF6095"/>
</dbReference>
<organism evidence="2 3">
    <name type="scientific">Tenacibaculum finnmarkense genomovar ulcerans</name>
    <dbReference type="NCBI Taxonomy" id="2781388"/>
    <lineage>
        <taxon>Bacteria</taxon>
        <taxon>Pseudomonadati</taxon>
        <taxon>Bacteroidota</taxon>
        <taxon>Flavobacteriia</taxon>
        <taxon>Flavobacteriales</taxon>
        <taxon>Flavobacteriaceae</taxon>
        <taxon>Tenacibaculum</taxon>
        <taxon>Tenacibaculum finnmarkense</taxon>
    </lineage>
</organism>
<dbReference type="RefSeq" id="WP_058884734.1">
    <property type="nucleotide sequence ID" value="NZ_JAFMUH010000002.1"/>
</dbReference>
<sequence length="81" mass="9131">MTKKITNDVVVKKFLILLGLLIVSPIVLSLAFKAQRIFTQSPKIYIAYALLVIGVFLLLFTVYYGFRTIKTFLDALFNSGV</sequence>
<reference evidence="2 3" key="1">
    <citation type="submission" date="2017-11" db="EMBL/GenBank/DDBJ databases">
        <authorList>
            <person name="Duchaud E."/>
        </authorList>
    </citation>
    <scope>NUCLEOTIDE SEQUENCE [LARGE SCALE GENOMIC DNA]</scope>
    <source>
        <strain evidence="2 3">TNO010</strain>
    </source>
</reference>
<feature type="transmembrane region" description="Helical" evidence="1">
    <location>
        <begin position="44"/>
        <end position="66"/>
    </location>
</feature>
<keyword evidence="1" id="KW-0472">Membrane</keyword>
<evidence type="ECO:0000256" key="1">
    <source>
        <dbReference type="SAM" id="Phobius"/>
    </source>
</evidence>